<dbReference type="Pfam" id="PF25154">
    <property type="entry name" value="TPR_AP5Z1_C"/>
    <property type="match status" value="1"/>
</dbReference>
<reference evidence="6" key="1">
    <citation type="submission" date="2015-02" db="EMBL/GenBank/DDBJ databases">
        <title>Genome sequencing for Strongylocentrotus purpuratus.</title>
        <authorList>
            <person name="Murali S."/>
            <person name="Liu Y."/>
            <person name="Vee V."/>
            <person name="English A."/>
            <person name="Wang M."/>
            <person name="Skinner E."/>
            <person name="Han Y."/>
            <person name="Muzny D.M."/>
            <person name="Worley K.C."/>
            <person name="Gibbs R.A."/>
        </authorList>
    </citation>
    <scope>NUCLEOTIDE SEQUENCE</scope>
</reference>
<dbReference type="OMA" id="LMLAYEF"/>
<dbReference type="GO" id="GO:0044599">
    <property type="term" value="C:AP-5 adaptor complex"/>
    <property type="evidence" value="ECO:0007669"/>
    <property type="project" value="InterPro"/>
</dbReference>
<evidence type="ECO:0000256" key="1">
    <source>
        <dbReference type="SAM" id="MobiDB-lite"/>
    </source>
</evidence>
<feature type="region of interest" description="Disordered" evidence="1">
    <location>
        <begin position="197"/>
        <end position="218"/>
    </location>
</feature>
<dbReference type="InterPro" id="IPR016024">
    <property type="entry name" value="ARM-type_fold"/>
</dbReference>
<feature type="domain" description="AP-5 complex subunit zeta-1 C-terminal TPR" evidence="4">
    <location>
        <begin position="460"/>
        <end position="808"/>
    </location>
</feature>
<feature type="domain" description="AP-5 complex subunit zeta-1 N-terminal TPR" evidence="3">
    <location>
        <begin position="13"/>
        <end position="263"/>
    </location>
</feature>
<dbReference type="Proteomes" id="UP000007110">
    <property type="component" value="Unassembled WGS sequence"/>
</dbReference>
<name>A0A7M7NSB4_STRPU</name>
<dbReference type="PANTHER" id="PTHR46488:SF1">
    <property type="entry name" value="AP-5 COMPLEX SUBUNIT ZETA-1"/>
    <property type="match status" value="1"/>
</dbReference>
<organism evidence="5 6">
    <name type="scientific">Strongylocentrotus purpuratus</name>
    <name type="common">Purple sea urchin</name>
    <dbReference type="NCBI Taxonomy" id="7668"/>
    <lineage>
        <taxon>Eukaryota</taxon>
        <taxon>Metazoa</taxon>
        <taxon>Echinodermata</taxon>
        <taxon>Eleutherozoa</taxon>
        <taxon>Echinozoa</taxon>
        <taxon>Echinoidea</taxon>
        <taxon>Euechinoidea</taxon>
        <taxon>Echinacea</taxon>
        <taxon>Camarodonta</taxon>
        <taxon>Echinidea</taxon>
        <taxon>Strongylocentrotidae</taxon>
        <taxon>Strongylocentrotus</taxon>
    </lineage>
</organism>
<accession>A0A7M7NSB4</accession>
<dbReference type="Pfam" id="PF25153">
    <property type="entry name" value="TPR_AP5Z1"/>
    <property type="match status" value="1"/>
</dbReference>
<dbReference type="InterPro" id="IPR056856">
    <property type="entry name" value="TPR_AP5Z1_C"/>
</dbReference>
<evidence type="ECO:0000313" key="6">
    <source>
        <dbReference type="Proteomes" id="UP000007110"/>
    </source>
</evidence>
<evidence type="ECO:0008006" key="7">
    <source>
        <dbReference type="Google" id="ProtNLM"/>
    </source>
</evidence>
<reference evidence="5" key="2">
    <citation type="submission" date="2021-01" db="UniProtKB">
        <authorList>
            <consortium name="EnsemblMetazoa"/>
        </authorList>
    </citation>
    <scope>IDENTIFICATION</scope>
</reference>
<evidence type="ECO:0000259" key="3">
    <source>
        <dbReference type="Pfam" id="PF25153"/>
    </source>
</evidence>
<dbReference type="InterPro" id="IPR055450">
    <property type="entry name" value="AP5Z1_ARM"/>
</dbReference>
<evidence type="ECO:0000313" key="5">
    <source>
        <dbReference type="EnsemblMetazoa" id="XP_030839970"/>
    </source>
</evidence>
<dbReference type="InterPro" id="IPR056857">
    <property type="entry name" value="TPR_AP5Z1_N"/>
</dbReference>
<dbReference type="EnsemblMetazoa" id="XM_030984110">
    <property type="protein sequence ID" value="XP_030839970"/>
    <property type="gene ID" value="LOC592051"/>
</dbReference>
<dbReference type="GeneID" id="592051"/>
<feature type="domain" description="AP-5 complex subunit zeta-1 ARM repeats" evidence="2">
    <location>
        <begin position="332"/>
        <end position="448"/>
    </location>
</feature>
<protein>
    <recommendedName>
        <fullName evidence="7">AP-5 complex subunit zeta-1</fullName>
    </recommendedName>
</protein>
<proteinExistence type="predicted"/>
<evidence type="ECO:0000259" key="2">
    <source>
        <dbReference type="Pfam" id="PF14764"/>
    </source>
</evidence>
<dbReference type="InParanoid" id="A0A7M7NSB4"/>
<dbReference type="SUPFAM" id="SSF48371">
    <property type="entry name" value="ARM repeat"/>
    <property type="match status" value="1"/>
</dbReference>
<dbReference type="InterPro" id="IPR028222">
    <property type="entry name" value="AP5Z1"/>
</dbReference>
<feature type="compositionally biased region" description="Polar residues" evidence="1">
    <location>
        <begin position="197"/>
        <end position="206"/>
    </location>
</feature>
<dbReference type="RefSeq" id="XP_030839970.1">
    <property type="nucleotide sequence ID" value="XM_030984110.1"/>
</dbReference>
<sequence>MAAPIDGKSVRFLLIKERGLSKKELEAVYNEAHQCLVSGAPPIQCVHSLRKLLLAISCTKLHREIPKNLLRALCIVVLGTNTNLPQFEPISLLCSAVLQEYGPTPQLDVELGAGQASDLRHVPYLLPVILAQGRCSKRLEKLVSQMLKWVSTVGFNSEIQCRALSSLVTTATQHRDLLSDEQIYVVGSQLSDWLSNASTKQATSPHSKQKSSKNESVTEIDGRECQDFFTLLSLSSYYGQDQLLNIHTFSSLRAWLLATTTSPAGGASRPLEVGGRGLPSLGGEGASRAASSGGKFANKARKAMIEKACEYCLRVIDLCHRRPLKIQDQDLIQACLVEAIETLIVICRLDTSLVSKLYPSIKQAHTNLAKKWPRVQLAILQFFLDYSEALHVVFKPEETIADLFGEVITRYMHDDTVTFDTVTFLLTNLQQLCLETELLEKYSPSILRILAWNPRTFLSDYVEILPAMISTDTAKEMLHLLLDLPCTTASLILTHREKQLRQNPSLLESQPSWLTSVNILRKPEHQPWFNYILRSQSGKGDTITKLNFLYKLIENLASHPRVLICSQAIPSLVRLYFKTVLQHADYDLVSQLVPIILERSAILFPITTYQDEMRRVLGDALLEMFSLHPSLVVDQRTELQDFIGALRHIDGKEDFFSHVVWIIGQYTASMHDKRCTMEIISGYYESLETLLYEVSVLVQSSTEGKPPYSIRLMAIMMTTLAKLASRCQDLIPRVILCLTKISQQQTKSRVGQDDKKVLLSRATELVNLLKLPDVASAILSPSTDIREGRWHSDVNASIPLLLKAASQLIQPQAS</sequence>
<dbReference type="CTD" id="9907"/>
<dbReference type="Pfam" id="PF14764">
    <property type="entry name" value="SPG48"/>
    <property type="match status" value="1"/>
</dbReference>
<dbReference type="KEGG" id="spu:592051"/>
<evidence type="ECO:0000259" key="4">
    <source>
        <dbReference type="Pfam" id="PF25154"/>
    </source>
</evidence>
<keyword evidence="6" id="KW-1185">Reference proteome</keyword>
<dbReference type="PANTHER" id="PTHR46488">
    <property type="entry name" value="AP-5 COMPLEX SUBUNIT ZETA-1"/>
    <property type="match status" value="1"/>
</dbReference>
<dbReference type="AlphaFoldDB" id="A0A7M7NSB4"/>
<dbReference type="OrthoDB" id="744564at2759"/>